<dbReference type="PRINTS" id="PR00344">
    <property type="entry name" value="BCTRLSENSOR"/>
</dbReference>
<dbReference type="InterPro" id="IPR005467">
    <property type="entry name" value="His_kinase_dom"/>
</dbReference>
<dbReference type="SMART" id="SM00304">
    <property type="entry name" value="HAMP"/>
    <property type="match status" value="1"/>
</dbReference>
<reference evidence="16" key="1">
    <citation type="journal article" date="2019" name="Int. J. Syst. Evol. Microbiol.">
        <title>The Global Catalogue of Microorganisms (GCM) 10K type strain sequencing project: providing services to taxonomists for standard genome sequencing and annotation.</title>
        <authorList>
            <consortium name="The Broad Institute Genomics Platform"/>
            <consortium name="The Broad Institute Genome Sequencing Center for Infectious Disease"/>
            <person name="Wu L."/>
            <person name="Ma J."/>
        </authorList>
    </citation>
    <scope>NUCLEOTIDE SEQUENCE [LARGE SCALE GENOMIC DNA]</scope>
    <source>
        <strain evidence="16">CCUG 49571</strain>
    </source>
</reference>
<comment type="caution">
    <text evidence="15">The sequence shown here is derived from an EMBL/GenBank/DDBJ whole genome shotgun (WGS) entry which is preliminary data.</text>
</comment>
<keyword evidence="9" id="KW-0067">ATP-binding</keyword>
<evidence type="ECO:0000313" key="16">
    <source>
        <dbReference type="Proteomes" id="UP001596028"/>
    </source>
</evidence>
<feature type="domain" description="HAMP" evidence="14">
    <location>
        <begin position="304"/>
        <end position="356"/>
    </location>
</feature>
<evidence type="ECO:0000259" key="14">
    <source>
        <dbReference type="PROSITE" id="PS50885"/>
    </source>
</evidence>
<dbReference type="PROSITE" id="PS50885">
    <property type="entry name" value="HAMP"/>
    <property type="match status" value="1"/>
</dbReference>
<evidence type="ECO:0000256" key="12">
    <source>
        <dbReference type="SAM" id="Phobius"/>
    </source>
</evidence>
<evidence type="ECO:0000256" key="8">
    <source>
        <dbReference type="ARBA" id="ARBA00022777"/>
    </source>
</evidence>
<dbReference type="RefSeq" id="WP_378100522.1">
    <property type="nucleotide sequence ID" value="NZ_JBHSEP010000021.1"/>
</dbReference>
<feature type="transmembrane region" description="Helical" evidence="12">
    <location>
        <begin position="20"/>
        <end position="39"/>
    </location>
</feature>
<feature type="transmembrane region" description="Helical" evidence="12">
    <location>
        <begin position="280"/>
        <end position="302"/>
    </location>
</feature>
<dbReference type="InterPro" id="IPR004358">
    <property type="entry name" value="Sig_transdc_His_kin-like_C"/>
</dbReference>
<evidence type="ECO:0000256" key="10">
    <source>
        <dbReference type="ARBA" id="ARBA00023012"/>
    </source>
</evidence>
<evidence type="ECO:0000256" key="1">
    <source>
        <dbReference type="ARBA" id="ARBA00000085"/>
    </source>
</evidence>
<evidence type="ECO:0000256" key="3">
    <source>
        <dbReference type="ARBA" id="ARBA00012438"/>
    </source>
</evidence>
<dbReference type="Proteomes" id="UP001596028">
    <property type="component" value="Unassembled WGS sequence"/>
</dbReference>
<keyword evidence="5" id="KW-0597">Phosphoprotein</keyword>
<keyword evidence="6" id="KW-0808">Transferase</keyword>
<evidence type="ECO:0000256" key="5">
    <source>
        <dbReference type="ARBA" id="ARBA00022553"/>
    </source>
</evidence>
<evidence type="ECO:0000256" key="6">
    <source>
        <dbReference type="ARBA" id="ARBA00022679"/>
    </source>
</evidence>
<dbReference type="EC" id="2.7.13.3" evidence="3"/>
<sequence length="572" mass="64858">MSRTPPGLFNRMRFRNKLFLSYMVVVIIPILILGVYAYSQSRQMLEYRTLEGIDKNVATVTGSIDSSLERYNHTLRSIIYNATFQKIVENDYLDLVNLSRDLNGYLTPYVNMMKNLDNDIAKITLYTQGDVPEYDTLLLSSERVADEAWYRETLESAPHPYRWFYDEGLFVTAKFPRSLGSDNAHIVYMSLNAGTIFGVAEMQHDNGVVIADGQGRLIYANPFASRFPDFTAEEMLKLKDGTVKLGDTRLFLARKPLQQSDWTIYWFVPADQASVQAGSIISATVGMIAICIAIMLFVITLFSRTMIRRILALNVMMKKVEMGNLTLNVHSPDRDEIGELTNRFGSMLERINALIEESYNGRIKQQEAELKALQWQMNPHFLYNALSFINWKALRKEAYDISHTVTSLSRFYRTALNRGSNLISVRDELDNVRSYLEVIQLMQDYSFDVVYEIDQTVLRFYTINLILQPLVENAIQHGVNQRSEGGGTLHISAAAREGSIVFTVRDNGPGMPDELIRAAASTQSSGYGLKNVNERVKLKFGDVYGIAIASENGVGTTIELTVPQYLPETEDR</sequence>
<dbReference type="SUPFAM" id="SSF158472">
    <property type="entry name" value="HAMP domain-like"/>
    <property type="match status" value="1"/>
</dbReference>
<dbReference type="PROSITE" id="PS50109">
    <property type="entry name" value="HIS_KIN"/>
    <property type="match status" value="1"/>
</dbReference>
<comment type="subcellular location">
    <subcellularLocation>
        <location evidence="2">Cell membrane</location>
        <topology evidence="2">Multi-pass membrane protein</topology>
    </subcellularLocation>
</comment>
<keyword evidence="16" id="KW-1185">Reference proteome</keyword>
<comment type="catalytic activity">
    <reaction evidence="1">
        <text>ATP + protein L-histidine = ADP + protein N-phospho-L-histidine.</text>
        <dbReference type="EC" id="2.7.13.3"/>
    </reaction>
</comment>
<evidence type="ECO:0000256" key="11">
    <source>
        <dbReference type="ARBA" id="ARBA00023136"/>
    </source>
</evidence>
<dbReference type="Pfam" id="PF02518">
    <property type="entry name" value="HATPase_c"/>
    <property type="match status" value="1"/>
</dbReference>
<evidence type="ECO:0000256" key="2">
    <source>
        <dbReference type="ARBA" id="ARBA00004651"/>
    </source>
</evidence>
<evidence type="ECO:0000256" key="7">
    <source>
        <dbReference type="ARBA" id="ARBA00022741"/>
    </source>
</evidence>
<keyword evidence="7" id="KW-0547">Nucleotide-binding</keyword>
<dbReference type="Gene3D" id="6.10.340.10">
    <property type="match status" value="1"/>
</dbReference>
<dbReference type="CDD" id="cd06225">
    <property type="entry name" value="HAMP"/>
    <property type="match status" value="1"/>
</dbReference>
<name>A0ABV9FI74_9BACL</name>
<keyword evidence="12" id="KW-1133">Transmembrane helix</keyword>
<dbReference type="PANTHER" id="PTHR34220:SF7">
    <property type="entry name" value="SENSOR HISTIDINE KINASE YPDA"/>
    <property type="match status" value="1"/>
</dbReference>
<dbReference type="EMBL" id="JBHSEP010000021">
    <property type="protein sequence ID" value="MFC4600958.1"/>
    <property type="molecule type" value="Genomic_DNA"/>
</dbReference>
<dbReference type="Pfam" id="PF00672">
    <property type="entry name" value="HAMP"/>
    <property type="match status" value="1"/>
</dbReference>
<dbReference type="Gene3D" id="3.30.565.10">
    <property type="entry name" value="Histidine kinase-like ATPase, C-terminal domain"/>
    <property type="match status" value="1"/>
</dbReference>
<dbReference type="PANTHER" id="PTHR34220">
    <property type="entry name" value="SENSOR HISTIDINE KINASE YPDA"/>
    <property type="match status" value="1"/>
</dbReference>
<keyword evidence="10" id="KW-0902">Two-component regulatory system</keyword>
<dbReference type="InterPro" id="IPR003660">
    <property type="entry name" value="HAMP_dom"/>
</dbReference>
<evidence type="ECO:0000313" key="15">
    <source>
        <dbReference type="EMBL" id="MFC4600958.1"/>
    </source>
</evidence>
<dbReference type="InterPro" id="IPR036890">
    <property type="entry name" value="HATPase_C_sf"/>
</dbReference>
<accession>A0ABV9FI74</accession>
<dbReference type="Pfam" id="PF06580">
    <property type="entry name" value="His_kinase"/>
    <property type="match status" value="1"/>
</dbReference>
<protein>
    <recommendedName>
        <fullName evidence="3">histidine kinase</fullName>
        <ecNumber evidence="3">2.7.13.3</ecNumber>
    </recommendedName>
</protein>
<dbReference type="GO" id="GO:0016301">
    <property type="term" value="F:kinase activity"/>
    <property type="evidence" value="ECO:0007669"/>
    <property type="project" value="UniProtKB-KW"/>
</dbReference>
<dbReference type="SUPFAM" id="SSF55874">
    <property type="entry name" value="ATPase domain of HSP90 chaperone/DNA topoisomerase II/histidine kinase"/>
    <property type="match status" value="1"/>
</dbReference>
<dbReference type="InterPro" id="IPR050640">
    <property type="entry name" value="Bact_2-comp_sensor_kinase"/>
</dbReference>
<dbReference type="SMART" id="SM00387">
    <property type="entry name" value="HATPase_c"/>
    <property type="match status" value="1"/>
</dbReference>
<evidence type="ECO:0000256" key="9">
    <source>
        <dbReference type="ARBA" id="ARBA00022840"/>
    </source>
</evidence>
<dbReference type="InterPro" id="IPR003594">
    <property type="entry name" value="HATPase_dom"/>
</dbReference>
<keyword evidence="11 12" id="KW-0472">Membrane</keyword>
<keyword evidence="8 15" id="KW-0418">Kinase</keyword>
<organism evidence="15 16">
    <name type="scientific">Cohnella hongkongensis</name>
    <dbReference type="NCBI Taxonomy" id="178337"/>
    <lineage>
        <taxon>Bacteria</taxon>
        <taxon>Bacillati</taxon>
        <taxon>Bacillota</taxon>
        <taxon>Bacilli</taxon>
        <taxon>Bacillales</taxon>
        <taxon>Paenibacillaceae</taxon>
        <taxon>Cohnella</taxon>
    </lineage>
</organism>
<evidence type="ECO:0000259" key="13">
    <source>
        <dbReference type="PROSITE" id="PS50109"/>
    </source>
</evidence>
<evidence type="ECO:0000256" key="4">
    <source>
        <dbReference type="ARBA" id="ARBA00022475"/>
    </source>
</evidence>
<dbReference type="InterPro" id="IPR010559">
    <property type="entry name" value="Sig_transdc_His_kin_internal"/>
</dbReference>
<keyword evidence="4" id="KW-1003">Cell membrane</keyword>
<keyword evidence="12" id="KW-0812">Transmembrane</keyword>
<proteinExistence type="predicted"/>
<gene>
    <name evidence="15" type="ORF">ACFO3S_22125</name>
</gene>
<feature type="domain" description="Histidine kinase" evidence="13">
    <location>
        <begin position="467"/>
        <end position="566"/>
    </location>
</feature>